<evidence type="ECO:0000256" key="6">
    <source>
        <dbReference type="ARBA" id="ARBA00022525"/>
    </source>
</evidence>
<dbReference type="Gene3D" id="6.10.90.10">
    <property type="entry name" value="Apolipoprotein CIII"/>
    <property type="match status" value="1"/>
</dbReference>
<reference evidence="16" key="1">
    <citation type="journal article" date="2010" name="Nature">
        <title>The sequence and de novo assembly of the giant panda genome.</title>
        <authorList>
            <person name="Li R."/>
            <person name="Fan W."/>
            <person name="Tian G."/>
            <person name="Zhu H."/>
            <person name="He L."/>
            <person name="Cai J."/>
            <person name="Huang Q."/>
            <person name="Cai Q."/>
            <person name="Li B."/>
            <person name="Bai Y."/>
            <person name="Zhang Z."/>
            <person name="Zhang Y."/>
            <person name="Wang W."/>
            <person name="Li J."/>
            <person name="Wei F."/>
            <person name="Li H."/>
            <person name="Jian M."/>
            <person name="Li J."/>
            <person name="Zhang Z."/>
            <person name="Nielsen R."/>
            <person name="Li D."/>
            <person name="Gu W."/>
            <person name="Yang Z."/>
            <person name="Xuan Z."/>
            <person name="Ryder O.A."/>
            <person name="Leung F.C."/>
            <person name="Zhou Y."/>
            <person name="Cao J."/>
            <person name="Sun X."/>
            <person name="Fu Y."/>
            <person name="Fang X."/>
            <person name="Guo X."/>
            <person name="Wang B."/>
            <person name="Hou R."/>
            <person name="Shen F."/>
            <person name="Mu B."/>
            <person name="Ni P."/>
            <person name="Lin R."/>
            <person name="Qian W."/>
            <person name="Wang G."/>
            <person name="Yu C."/>
            <person name="Nie W."/>
            <person name="Wang J."/>
            <person name="Wu Z."/>
            <person name="Liang H."/>
            <person name="Min J."/>
            <person name="Wu Q."/>
            <person name="Cheng S."/>
            <person name="Ruan J."/>
            <person name="Wang M."/>
            <person name="Shi Z."/>
            <person name="Wen M."/>
            <person name="Liu B."/>
            <person name="Ren X."/>
            <person name="Zheng H."/>
            <person name="Dong D."/>
            <person name="Cook K."/>
            <person name="Shan G."/>
            <person name="Zhang H."/>
            <person name="Kosiol C."/>
            <person name="Xie X."/>
            <person name="Lu Z."/>
            <person name="Zheng H."/>
            <person name="Li Y."/>
            <person name="Steiner C.C."/>
            <person name="Lam T.T."/>
            <person name="Lin S."/>
            <person name="Zhang Q."/>
            <person name="Li G."/>
            <person name="Tian J."/>
            <person name="Gong T."/>
            <person name="Liu H."/>
            <person name="Zhang D."/>
            <person name="Fang L."/>
            <person name="Ye C."/>
            <person name="Zhang J."/>
            <person name="Hu W."/>
            <person name="Xu A."/>
            <person name="Ren Y."/>
            <person name="Zhang G."/>
            <person name="Bruford M.W."/>
            <person name="Li Q."/>
            <person name="Ma L."/>
            <person name="Guo Y."/>
            <person name="An N."/>
            <person name="Hu Y."/>
            <person name="Zheng Y."/>
            <person name="Shi Y."/>
            <person name="Li Z."/>
            <person name="Liu Q."/>
            <person name="Chen Y."/>
            <person name="Zhao J."/>
            <person name="Qu N."/>
            <person name="Zhao S."/>
            <person name="Tian F."/>
            <person name="Wang X."/>
            <person name="Wang H."/>
            <person name="Xu L."/>
            <person name="Liu X."/>
            <person name="Vinar T."/>
            <person name="Wang Y."/>
            <person name="Lam T.W."/>
            <person name="Yiu S.M."/>
            <person name="Liu S."/>
            <person name="Zhang H."/>
            <person name="Li D."/>
            <person name="Huang Y."/>
            <person name="Wang X."/>
            <person name="Yang G."/>
            <person name="Jiang Z."/>
            <person name="Wang J."/>
            <person name="Qin N."/>
            <person name="Li L."/>
            <person name="Li J."/>
            <person name="Bolund L."/>
            <person name="Kristiansen K."/>
            <person name="Wong G.K."/>
            <person name="Olson M."/>
            <person name="Zhang X."/>
            <person name="Li S."/>
            <person name="Yang H."/>
            <person name="Wang J."/>
            <person name="Wang J."/>
        </authorList>
    </citation>
    <scope>NUCLEOTIDE SEQUENCE [LARGE SCALE GENOMIC DNA]</scope>
</reference>
<dbReference type="GO" id="GO:0070653">
    <property type="term" value="F:high-density lipoprotein particle receptor binding"/>
    <property type="evidence" value="ECO:0007669"/>
    <property type="project" value="TreeGrafter"/>
</dbReference>
<dbReference type="GO" id="GO:0034361">
    <property type="term" value="C:very-low-density lipoprotein particle"/>
    <property type="evidence" value="ECO:0007669"/>
    <property type="project" value="UniProtKB-KW"/>
</dbReference>
<evidence type="ECO:0000256" key="15">
    <source>
        <dbReference type="SAM" id="SignalP"/>
    </source>
</evidence>
<dbReference type="PANTHER" id="PTHR14225">
    <property type="entry name" value="APOLIPOPROTEIN C-III"/>
    <property type="match status" value="1"/>
</dbReference>
<keyword evidence="11" id="KW-0443">Lipid metabolism</keyword>
<dbReference type="GO" id="GO:0006869">
    <property type="term" value="P:lipid transport"/>
    <property type="evidence" value="ECO:0007669"/>
    <property type="project" value="UniProtKB-KW"/>
</dbReference>
<dbReference type="InterPro" id="IPR008403">
    <property type="entry name" value="Apo-CIII"/>
</dbReference>
<dbReference type="FunCoup" id="D2HC78">
    <property type="interactions" value="1"/>
</dbReference>
<evidence type="ECO:0000256" key="9">
    <source>
        <dbReference type="ARBA" id="ARBA00022981"/>
    </source>
</evidence>
<dbReference type="GO" id="GO:0034363">
    <property type="term" value="C:intermediate-density lipoprotein particle"/>
    <property type="evidence" value="ECO:0007669"/>
    <property type="project" value="TreeGrafter"/>
</dbReference>
<evidence type="ECO:0000256" key="10">
    <source>
        <dbReference type="ARBA" id="ARBA00023055"/>
    </source>
</evidence>
<evidence type="ECO:0000256" key="11">
    <source>
        <dbReference type="ARBA" id="ARBA00023098"/>
    </source>
</evidence>
<keyword evidence="10" id="KW-0445">Lipid transport</keyword>
<sequence length="110" mass="12023">GTPHKMLPLRNRGAMQPRVLLVAAVLVLLASARALEAEDPSLLGLMQGYVQHATKTAQDTLTSVQESQVAQRARDWMTDGISSLKDYWSTFKGKFSGLWDLASEVQPTPA</sequence>
<keyword evidence="5" id="KW-0162">Chylomicron</keyword>
<dbReference type="GO" id="GO:0042157">
    <property type="term" value="P:lipoprotein metabolic process"/>
    <property type="evidence" value="ECO:0007669"/>
    <property type="project" value="InterPro"/>
</dbReference>
<accession>D2HC78</accession>
<name>D2HC78_AILME</name>
<comment type="function">
    <text evidence="14">Component of triglyceride-rich very low density lipoproteins (VLDL) and high density lipoproteins (HDL) in plasma. Plays a multifaceted role in triglyceride homeostasis. Intracellularly, promotes hepatic very low density lipoprotein 1 (VLDL1) assembly and secretion; extracellularly, attenuates hydrolysis and clearance of triglyceride-rich lipoproteins (TRLs). Impairs the lipolysis of TRLs by inhibiting lipoprotein lipase and the hepatic uptake of TRLs by remnant receptors. Formed of several curved helices connected via semiflexible hinges, so that it can wrap tightly around the curved micelle surface and easily adapt to the different diameters of its natural binding partners.</text>
</comment>
<evidence type="ECO:0000256" key="13">
    <source>
        <dbReference type="ARBA" id="ARBA00031173"/>
    </source>
</evidence>
<dbReference type="EMBL" id="GL192677">
    <property type="protein sequence ID" value="EFB21764.1"/>
    <property type="molecule type" value="Genomic_DNA"/>
</dbReference>
<dbReference type="GO" id="GO:0005543">
    <property type="term" value="F:phospholipid binding"/>
    <property type="evidence" value="ECO:0007669"/>
    <property type="project" value="TreeGrafter"/>
</dbReference>
<organism evidence="16">
    <name type="scientific">Ailuropoda melanoleuca</name>
    <name type="common">Giant panda</name>
    <dbReference type="NCBI Taxonomy" id="9646"/>
    <lineage>
        <taxon>Eukaryota</taxon>
        <taxon>Metazoa</taxon>
        <taxon>Chordata</taxon>
        <taxon>Craniata</taxon>
        <taxon>Vertebrata</taxon>
        <taxon>Euteleostomi</taxon>
        <taxon>Mammalia</taxon>
        <taxon>Eutheria</taxon>
        <taxon>Laurasiatheria</taxon>
        <taxon>Carnivora</taxon>
        <taxon>Caniformia</taxon>
        <taxon>Ursidae</taxon>
        <taxon>Ailuropoda</taxon>
    </lineage>
</organism>
<evidence type="ECO:0000313" key="16">
    <source>
        <dbReference type="EMBL" id="EFB21764.1"/>
    </source>
</evidence>
<dbReference type="GO" id="GO:0010897">
    <property type="term" value="P:negative regulation of triglyceride catabolic process"/>
    <property type="evidence" value="ECO:0007669"/>
    <property type="project" value="TreeGrafter"/>
</dbReference>
<proteinExistence type="inferred from homology"/>
<keyword evidence="9" id="KW-0730">Sialic acid</keyword>
<dbReference type="GO" id="GO:0010916">
    <property type="term" value="P:negative regulation of very-low-density lipoprotein particle clearance"/>
    <property type="evidence" value="ECO:0007669"/>
    <property type="project" value="TreeGrafter"/>
</dbReference>
<dbReference type="GO" id="GO:0070328">
    <property type="term" value="P:triglyceride homeostasis"/>
    <property type="evidence" value="ECO:0007669"/>
    <property type="project" value="TreeGrafter"/>
</dbReference>
<comment type="subcellular location">
    <subcellularLocation>
        <location evidence="1">Secreted</location>
    </subcellularLocation>
</comment>
<keyword evidence="4" id="KW-0813">Transport</keyword>
<evidence type="ECO:0000256" key="14">
    <source>
        <dbReference type="ARBA" id="ARBA00045699"/>
    </source>
</evidence>
<comment type="similarity">
    <text evidence="2">Belongs to the apolipoprotein C3 family.</text>
</comment>
<keyword evidence="12" id="KW-0850">VLDL</keyword>
<protein>
    <recommendedName>
        <fullName evidence="3">Apolipoprotein C-III</fullName>
    </recommendedName>
    <alternativeName>
        <fullName evidence="13">Apolipoprotein C3</fullName>
    </alternativeName>
</protein>
<dbReference type="Pfam" id="PF05778">
    <property type="entry name" value="Apo-CIII"/>
    <property type="match status" value="1"/>
</dbReference>
<evidence type="ECO:0000256" key="12">
    <source>
        <dbReference type="ARBA" id="ARBA00023313"/>
    </source>
</evidence>
<feature type="chain" id="PRO_5003032013" description="Apolipoprotein C-III" evidence="15">
    <location>
        <begin position="38"/>
        <end position="110"/>
    </location>
</feature>
<dbReference type="GO" id="GO:0016042">
    <property type="term" value="P:lipid catabolic process"/>
    <property type="evidence" value="ECO:0007669"/>
    <property type="project" value="UniProtKB-KW"/>
</dbReference>
<dbReference type="InterPro" id="IPR038195">
    <property type="entry name" value="Apo_CIII_sf"/>
</dbReference>
<dbReference type="GO" id="GO:0055102">
    <property type="term" value="F:lipase inhibitor activity"/>
    <property type="evidence" value="ECO:0007669"/>
    <property type="project" value="TreeGrafter"/>
</dbReference>
<feature type="non-terminal residue" evidence="16">
    <location>
        <position position="1"/>
    </location>
</feature>
<evidence type="ECO:0000256" key="7">
    <source>
        <dbReference type="ARBA" id="ARBA00022729"/>
    </source>
</evidence>
<dbReference type="GO" id="GO:0042632">
    <property type="term" value="P:cholesterol homeostasis"/>
    <property type="evidence" value="ECO:0007669"/>
    <property type="project" value="TreeGrafter"/>
</dbReference>
<evidence type="ECO:0000256" key="4">
    <source>
        <dbReference type="ARBA" id="ARBA00022448"/>
    </source>
</evidence>
<dbReference type="GO" id="GO:0010989">
    <property type="term" value="P:negative regulation of low-density lipoprotein particle clearance"/>
    <property type="evidence" value="ECO:0007669"/>
    <property type="project" value="TreeGrafter"/>
</dbReference>
<feature type="signal peptide" evidence="15">
    <location>
        <begin position="1"/>
        <end position="37"/>
    </location>
</feature>
<dbReference type="PANTHER" id="PTHR14225:SF0">
    <property type="entry name" value="APOLIPOPROTEIN C-III"/>
    <property type="match status" value="1"/>
</dbReference>
<feature type="non-terminal residue" evidence="16">
    <location>
        <position position="110"/>
    </location>
</feature>
<keyword evidence="6" id="KW-0964">Secreted</keyword>
<evidence type="ECO:0000256" key="3">
    <source>
        <dbReference type="ARBA" id="ARBA00015570"/>
    </source>
</evidence>
<evidence type="ECO:0000256" key="2">
    <source>
        <dbReference type="ARBA" id="ARBA00011008"/>
    </source>
</evidence>
<evidence type="ECO:0000256" key="5">
    <source>
        <dbReference type="ARBA" id="ARBA00022513"/>
    </source>
</evidence>
<evidence type="ECO:0000256" key="1">
    <source>
        <dbReference type="ARBA" id="ARBA00004613"/>
    </source>
</evidence>
<keyword evidence="9" id="KW-0325">Glycoprotein</keyword>
<dbReference type="InParanoid" id="D2HC78"/>
<dbReference type="GO" id="GO:0010987">
    <property type="term" value="P:negative regulation of high-density lipoprotein particle clearance"/>
    <property type="evidence" value="ECO:0007669"/>
    <property type="project" value="TreeGrafter"/>
</dbReference>
<dbReference type="GO" id="GO:0042627">
    <property type="term" value="C:chylomicron"/>
    <property type="evidence" value="ECO:0007669"/>
    <property type="project" value="UniProtKB-KW"/>
</dbReference>
<evidence type="ECO:0000256" key="8">
    <source>
        <dbReference type="ARBA" id="ARBA00022963"/>
    </source>
</evidence>
<dbReference type="AlphaFoldDB" id="D2HC78"/>
<keyword evidence="7 15" id="KW-0732">Signal</keyword>
<dbReference type="GO" id="GO:0034366">
    <property type="term" value="C:spherical high-density lipoprotein particle"/>
    <property type="evidence" value="ECO:0007669"/>
    <property type="project" value="TreeGrafter"/>
</dbReference>
<gene>
    <name evidence="16" type="ORF">PANDA_008177</name>
</gene>
<keyword evidence="8" id="KW-0442">Lipid degradation</keyword>